<proteinExistence type="predicted"/>
<dbReference type="EMBL" id="JANBPT010000796">
    <property type="protein sequence ID" value="KAJ1912841.1"/>
    <property type="molecule type" value="Genomic_DNA"/>
</dbReference>
<reference evidence="1" key="1">
    <citation type="submission" date="2022-07" db="EMBL/GenBank/DDBJ databases">
        <title>Phylogenomic reconstructions and comparative analyses of Kickxellomycotina fungi.</title>
        <authorList>
            <person name="Reynolds N.K."/>
            <person name="Stajich J.E."/>
            <person name="Barry K."/>
            <person name="Grigoriev I.V."/>
            <person name="Crous P."/>
            <person name="Smith M.E."/>
        </authorList>
    </citation>
    <scope>NUCLEOTIDE SEQUENCE</scope>
    <source>
        <strain evidence="1">RSA 861</strain>
    </source>
</reference>
<accession>A0A9W7ZTM6</accession>
<dbReference type="AlphaFoldDB" id="A0A9W7ZTM6"/>
<protein>
    <submittedName>
        <fullName evidence="1">Uncharacterized protein</fullName>
    </submittedName>
</protein>
<dbReference type="Proteomes" id="UP001150569">
    <property type="component" value="Unassembled WGS sequence"/>
</dbReference>
<keyword evidence="2" id="KW-1185">Reference proteome</keyword>
<organism evidence="1 2">
    <name type="scientific">Tieghemiomyces parasiticus</name>
    <dbReference type="NCBI Taxonomy" id="78921"/>
    <lineage>
        <taxon>Eukaryota</taxon>
        <taxon>Fungi</taxon>
        <taxon>Fungi incertae sedis</taxon>
        <taxon>Zoopagomycota</taxon>
        <taxon>Kickxellomycotina</taxon>
        <taxon>Dimargaritomycetes</taxon>
        <taxon>Dimargaritales</taxon>
        <taxon>Dimargaritaceae</taxon>
        <taxon>Tieghemiomyces</taxon>
    </lineage>
</organism>
<evidence type="ECO:0000313" key="1">
    <source>
        <dbReference type="EMBL" id="KAJ1912841.1"/>
    </source>
</evidence>
<gene>
    <name evidence="1" type="ORF">IWQ60_009473</name>
</gene>
<evidence type="ECO:0000313" key="2">
    <source>
        <dbReference type="Proteomes" id="UP001150569"/>
    </source>
</evidence>
<name>A0A9W7ZTM6_9FUNG</name>
<sequence length="265" mass="29595">MALMIALCKPYADIYYAGLAFDNFAPNGQLQLSPDPRGTDMSPIDIYQTFVHYVGNRLRYIDLSQKFNRVTHGSIYPFLLAAYQGETETIAKFIGQVNRQSVSEKLNHDIYDPWSAANQIRVAYRSNTLTMTTFSKSVVNEDLVKQLYAFMIKEKQLDHLVDLMRLLPRTSAGGVPPYATLVSVLLLEAGYVGTAEDAPQVHFYVRTSTDDLTPEQRAALTPVSSDKVPFSSFGPVGAEDTIPEDEFTAGKVTHSEPALRILRKF</sequence>
<comment type="caution">
    <text evidence="1">The sequence shown here is derived from an EMBL/GenBank/DDBJ whole genome shotgun (WGS) entry which is preliminary data.</text>
</comment>